<reference evidence="10 11" key="1">
    <citation type="submission" date="2020-09" db="EMBL/GenBank/DDBJ databases">
        <title>Biosynthesis of the nuclear factor of activated T cells inhibitor NFAT-133 and its congeners in Streptomyces pactum.</title>
        <authorList>
            <person name="Zhou W."/>
            <person name="Posri P."/>
            <person name="Abugrain M.E."/>
            <person name="Weisberg A.J."/>
            <person name="Chang J.H."/>
            <person name="Mahmud T."/>
        </authorList>
    </citation>
    <scope>NUCLEOTIDE SEQUENCE [LARGE SCALE GENOMIC DNA]</scope>
    <source>
        <strain evidence="10 11">ATCC 27456</strain>
    </source>
</reference>
<dbReference type="InterPro" id="IPR036938">
    <property type="entry name" value="PAP2/HPO_sf"/>
</dbReference>
<evidence type="ECO:0000256" key="3">
    <source>
        <dbReference type="ARBA" id="ARBA00022692"/>
    </source>
</evidence>
<feature type="transmembrane region" description="Helical" evidence="8">
    <location>
        <begin position="20"/>
        <end position="43"/>
    </location>
</feature>
<gene>
    <name evidence="10" type="ORF">IHE55_13025</name>
</gene>
<dbReference type="Proteomes" id="UP000807371">
    <property type="component" value="Unassembled WGS sequence"/>
</dbReference>
<feature type="region of interest" description="Disordered" evidence="7">
    <location>
        <begin position="187"/>
        <end position="335"/>
    </location>
</feature>
<keyword evidence="11" id="KW-1185">Reference proteome</keyword>
<dbReference type="InterPro" id="IPR000326">
    <property type="entry name" value="PAP2/HPO"/>
</dbReference>
<feature type="compositionally biased region" description="Low complexity" evidence="7">
    <location>
        <begin position="262"/>
        <end position="284"/>
    </location>
</feature>
<feature type="compositionally biased region" description="Gly residues" evidence="7">
    <location>
        <begin position="323"/>
        <end position="335"/>
    </location>
</feature>
<organism evidence="10 11">
    <name type="scientific">Streptomyces pactum</name>
    <dbReference type="NCBI Taxonomy" id="68249"/>
    <lineage>
        <taxon>Bacteria</taxon>
        <taxon>Bacillati</taxon>
        <taxon>Actinomycetota</taxon>
        <taxon>Actinomycetes</taxon>
        <taxon>Kitasatosporales</taxon>
        <taxon>Streptomycetaceae</taxon>
        <taxon>Streptomyces</taxon>
    </lineage>
</organism>
<feature type="transmembrane region" description="Helical" evidence="8">
    <location>
        <begin position="156"/>
        <end position="178"/>
    </location>
</feature>
<evidence type="ECO:0000256" key="6">
    <source>
        <dbReference type="ARBA" id="ARBA00023136"/>
    </source>
</evidence>
<dbReference type="EMBL" id="JACYXC010000001">
    <property type="protein sequence ID" value="MBH5335668.1"/>
    <property type="molecule type" value="Genomic_DNA"/>
</dbReference>
<evidence type="ECO:0000256" key="4">
    <source>
        <dbReference type="ARBA" id="ARBA00022801"/>
    </source>
</evidence>
<evidence type="ECO:0000256" key="8">
    <source>
        <dbReference type="SAM" id="Phobius"/>
    </source>
</evidence>
<dbReference type="PANTHER" id="PTHR14969">
    <property type="entry name" value="SPHINGOSINE-1-PHOSPHATE PHOSPHOHYDROLASE"/>
    <property type="match status" value="1"/>
</dbReference>
<comment type="caution">
    <text evidence="10">The sequence shown here is derived from an EMBL/GenBank/DDBJ whole genome shotgun (WGS) entry which is preliminary data.</text>
</comment>
<feature type="domain" description="Phosphatidic acid phosphatase type 2/haloperoxidase" evidence="9">
    <location>
        <begin position="55"/>
        <end position="169"/>
    </location>
</feature>
<evidence type="ECO:0000313" key="10">
    <source>
        <dbReference type="EMBL" id="MBH5335668.1"/>
    </source>
</evidence>
<name>A0ABS0NKE5_9ACTN</name>
<dbReference type="PANTHER" id="PTHR14969:SF62">
    <property type="entry name" value="DECAPRENYLPHOSPHORYL-5-PHOSPHORIBOSE PHOSPHATASE RV3807C-RELATED"/>
    <property type="match status" value="1"/>
</dbReference>
<feature type="compositionally biased region" description="Gly residues" evidence="7">
    <location>
        <begin position="223"/>
        <end position="247"/>
    </location>
</feature>
<sequence length="335" mass="33769">MTSSDLYRHITDLAHDSPGWVHSVAEIGTDAGLLVLLGMAVFLWWRARHRPAREMALALLVPVTTALAYGISEVAKTLVDEERPCRAVANAAPPIAACPEPGDWSFPSNHATLAAALAVGVVFVARRTAWPALVLAALLAFSRVFVGVHYPHDVLAGFGLGALVAAGGALLGAAPLAARVERVRRGAVPADGPAGSPHRRGRAADRPGRGGWTDRPARFLTGPGSGVGVGSRPGSGSGSGSGVGPRYGAGEESGSHYGAGAGSRPAPGSGSERIRGPGSSPVPGTRRRRTPGFRPPRDPAPPTSPAGPAERLSGTGAPTTPQGRGGGGSVGGSGP</sequence>
<keyword evidence="5 8" id="KW-1133">Transmembrane helix</keyword>
<keyword evidence="6 8" id="KW-0472">Membrane</keyword>
<keyword evidence="2" id="KW-1003">Cell membrane</keyword>
<keyword evidence="3 8" id="KW-0812">Transmembrane</keyword>
<proteinExistence type="predicted"/>
<evidence type="ECO:0000313" key="11">
    <source>
        <dbReference type="Proteomes" id="UP000807371"/>
    </source>
</evidence>
<evidence type="ECO:0000259" key="9">
    <source>
        <dbReference type="SMART" id="SM00014"/>
    </source>
</evidence>
<comment type="subcellular location">
    <subcellularLocation>
        <location evidence="1">Cell membrane</location>
        <topology evidence="1">Multi-pass membrane protein</topology>
    </subcellularLocation>
</comment>
<evidence type="ECO:0000256" key="5">
    <source>
        <dbReference type="ARBA" id="ARBA00022989"/>
    </source>
</evidence>
<evidence type="ECO:0000256" key="2">
    <source>
        <dbReference type="ARBA" id="ARBA00022475"/>
    </source>
</evidence>
<feature type="transmembrane region" description="Helical" evidence="8">
    <location>
        <begin position="132"/>
        <end position="150"/>
    </location>
</feature>
<dbReference type="SUPFAM" id="SSF48317">
    <property type="entry name" value="Acid phosphatase/Vanadium-dependent haloperoxidase"/>
    <property type="match status" value="1"/>
</dbReference>
<evidence type="ECO:0000256" key="1">
    <source>
        <dbReference type="ARBA" id="ARBA00004651"/>
    </source>
</evidence>
<dbReference type="RefSeq" id="WP_197989185.1">
    <property type="nucleotide sequence ID" value="NZ_JACYXC010000001.1"/>
</dbReference>
<dbReference type="Pfam" id="PF01569">
    <property type="entry name" value="PAP2"/>
    <property type="match status" value="1"/>
</dbReference>
<evidence type="ECO:0000256" key="7">
    <source>
        <dbReference type="SAM" id="MobiDB-lite"/>
    </source>
</evidence>
<protein>
    <submittedName>
        <fullName evidence="10">Phosphatase PAP2 family protein</fullName>
    </submittedName>
</protein>
<dbReference type="SMART" id="SM00014">
    <property type="entry name" value="acidPPc"/>
    <property type="match status" value="1"/>
</dbReference>
<keyword evidence="4" id="KW-0378">Hydrolase</keyword>
<accession>A0ABS0NKE5</accession>
<dbReference type="Gene3D" id="1.20.144.10">
    <property type="entry name" value="Phosphatidic acid phosphatase type 2/haloperoxidase"/>
    <property type="match status" value="1"/>
</dbReference>